<reference evidence="10 11" key="1">
    <citation type="submission" date="2021-05" db="EMBL/GenBank/DDBJ databases">
        <title>A Polyphasic approach of four new species of the genus Ohtaekwangia: Ohtaekwangia histidinii sp. nov., Ohtaekwangia cretensis sp. nov., Ohtaekwangia indiensis sp. nov., Ohtaekwangia reichenbachii sp. nov. from diverse environment.</title>
        <authorList>
            <person name="Octaviana S."/>
        </authorList>
    </citation>
    <scope>NUCLEOTIDE SEQUENCE [LARGE SCALE GENOMIC DNA]</scope>
    <source>
        <strain evidence="10 11">PWU4</strain>
    </source>
</reference>
<keyword evidence="6 10" id="KW-0418">Kinase</keyword>
<comment type="subcellular location">
    <subcellularLocation>
        <location evidence="2">Membrane</location>
    </subcellularLocation>
</comment>
<dbReference type="Pfam" id="PF02518">
    <property type="entry name" value="HATPase_c"/>
    <property type="match status" value="1"/>
</dbReference>
<dbReference type="PROSITE" id="PS50109">
    <property type="entry name" value="HIS_KIN"/>
    <property type="match status" value="1"/>
</dbReference>
<dbReference type="InterPro" id="IPR036097">
    <property type="entry name" value="HisK_dim/P_sf"/>
</dbReference>
<evidence type="ECO:0000313" key="11">
    <source>
        <dbReference type="Proteomes" id="UP001319200"/>
    </source>
</evidence>
<dbReference type="PROSITE" id="PS50885">
    <property type="entry name" value="HAMP"/>
    <property type="match status" value="1"/>
</dbReference>
<protein>
    <recommendedName>
        <fullName evidence="3">histidine kinase</fullName>
        <ecNumber evidence="3">2.7.13.3</ecNumber>
    </recommendedName>
</protein>
<dbReference type="PANTHER" id="PTHR42878:SF15">
    <property type="entry name" value="BACTERIOPHYTOCHROME"/>
    <property type="match status" value="1"/>
</dbReference>
<dbReference type="GO" id="GO:0016020">
    <property type="term" value="C:membrane"/>
    <property type="evidence" value="ECO:0007669"/>
    <property type="project" value="UniProtKB-SubCell"/>
</dbReference>
<dbReference type="GO" id="GO:0000156">
    <property type="term" value="F:phosphorelay response regulator activity"/>
    <property type="evidence" value="ECO:0007669"/>
    <property type="project" value="TreeGrafter"/>
</dbReference>
<dbReference type="Gene3D" id="3.30.565.10">
    <property type="entry name" value="Histidine kinase-like ATPase, C-terminal domain"/>
    <property type="match status" value="1"/>
</dbReference>
<evidence type="ECO:0000256" key="4">
    <source>
        <dbReference type="ARBA" id="ARBA00022553"/>
    </source>
</evidence>
<dbReference type="Gene3D" id="1.10.287.130">
    <property type="match status" value="1"/>
</dbReference>
<dbReference type="SUPFAM" id="SSF55874">
    <property type="entry name" value="ATPase domain of HSP90 chaperone/DNA topoisomerase II/histidine kinase"/>
    <property type="match status" value="1"/>
</dbReference>
<keyword evidence="7" id="KW-0472">Membrane</keyword>
<evidence type="ECO:0000256" key="2">
    <source>
        <dbReference type="ARBA" id="ARBA00004370"/>
    </source>
</evidence>
<comment type="caution">
    <text evidence="10">The sequence shown here is derived from an EMBL/GenBank/DDBJ whole genome shotgun (WGS) entry which is preliminary data.</text>
</comment>
<dbReference type="GO" id="GO:0000155">
    <property type="term" value="F:phosphorelay sensor kinase activity"/>
    <property type="evidence" value="ECO:0007669"/>
    <property type="project" value="InterPro"/>
</dbReference>
<dbReference type="EC" id="2.7.13.3" evidence="3"/>
<dbReference type="RefSeq" id="WP_254162171.1">
    <property type="nucleotide sequence ID" value="NZ_JAHESF010000006.1"/>
</dbReference>
<dbReference type="SMART" id="SM00304">
    <property type="entry name" value="HAMP"/>
    <property type="match status" value="1"/>
</dbReference>
<accession>A0AAP2GI56</accession>
<dbReference type="EMBL" id="JAHESF010000006">
    <property type="protein sequence ID" value="MBT1696756.1"/>
    <property type="molecule type" value="Genomic_DNA"/>
</dbReference>
<dbReference type="Proteomes" id="UP001319200">
    <property type="component" value="Unassembled WGS sequence"/>
</dbReference>
<evidence type="ECO:0000259" key="9">
    <source>
        <dbReference type="PROSITE" id="PS50885"/>
    </source>
</evidence>
<dbReference type="SUPFAM" id="SSF158472">
    <property type="entry name" value="HAMP domain-like"/>
    <property type="match status" value="1"/>
</dbReference>
<feature type="domain" description="HAMP" evidence="9">
    <location>
        <begin position="183"/>
        <end position="235"/>
    </location>
</feature>
<evidence type="ECO:0000256" key="1">
    <source>
        <dbReference type="ARBA" id="ARBA00000085"/>
    </source>
</evidence>
<organism evidence="10 11">
    <name type="scientific">Chryseosolibacter histidini</name>
    <dbReference type="NCBI Taxonomy" id="2782349"/>
    <lineage>
        <taxon>Bacteria</taxon>
        <taxon>Pseudomonadati</taxon>
        <taxon>Bacteroidota</taxon>
        <taxon>Cytophagia</taxon>
        <taxon>Cytophagales</taxon>
        <taxon>Chryseotaleaceae</taxon>
        <taxon>Chryseosolibacter</taxon>
    </lineage>
</organism>
<dbReference type="GO" id="GO:0030295">
    <property type="term" value="F:protein kinase activator activity"/>
    <property type="evidence" value="ECO:0007669"/>
    <property type="project" value="TreeGrafter"/>
</dbReference>
<dbReference type="SMART" id="SM00387">
    <property type="entry name" value="HATPase_c"/>
    <property type="match status" value="1"/>
</dbReference>
<dbReference type="InterPro" id="IPR004358">
    <property type="entry name" value="Sig_transdc_His_kin-like_C"/>
</dbReference>
<dbReference type="InterPro" id="IPR050351">
    <property type="entry name" value="BphY/WalK/GraS-like"/>
</dbReference>
<name>A0AAP2GI56_9BACT</name>
<dbReference type="CDD" id="cd06225">
    <property type="entry name" value="HAMP"/>
    <property type="match status" value="1"/>
</dbReference>
<dbReference type="CDD" id="cd00082">
    <property type="entry name" value="HisKA"/>
    <property type="match status" value="1"/>
</dbReference>
<dbReference type="InterPro" id="IPR003594">
    <property type="entry name" value="HATPase_dom"/>
</dbReference>
<gene>
    <name evidence="10" type="ORF">KK083_07715</name>
</gene>
<proteinExistence type="predicted"/>
<keyword evidence="11" id="KW-1185">Reference proteome</keyword>
<dbReference type="Pfam" id="PF00672">
    <property type="entry name" value="HAMP"/>
    <property type="match status" value="1"/>
</dbReference>
<dbReference type="GO" id="GO:0007234">
    <property type="term" value="P:osmosensory signaling via phosphorelay pathway"/>
    <property type="evidence" value="ECO:0007669"/>
    <property type="project" value="TreeGrafter"/>
</dbReference>
<feature type="domain" description="Histidine kinase" evidence="8">
    <location>
        <begin position="257"/>
        <end position="468"/>
    </location>
</feature>
<evidence type="ECO:0000256" key="6">
    <source>
        <dbReference type="ARBA" id="ARBA00022777"/>
    </source>
</evidence>
<feature type="transmembrane region" description="Helical" evidence="7">
    <location>
        <begin position="162"/>
        <end position="181"/>
    </location>
</feature>
<evidence type="ECO:0000256" key="7">
    <source>
        <dbReference type="SAM" id="Phobius"/>
    </source>
</evidence>
<dbReference type="Gene3D" id="6.10.340.10">
    <property type="match status" value="1"/>
</dbReference>
<comment type="catalytic activity">
    <reaction evidence="1">
        <text>ATP + protein L-histidine = ADP + protein N-phospho-L-histidine.</text>
        <dbReference type="EC" id="2.7.13.3"/>
    </reaction>
</comment>
<dbReference type="InterPro" id="IPR005467">
    <property type="entry name" value="His_kinase_dom"/>
</dbReference>
<sequence length="473" mass="52980">MKELMKSLSIRIKIIVGQVLLIALVSVFIYSYYPRQQEQEALKAIESKIKSISNMFSIGVGIGMGETDFVAVSEALEWTQGDKAVVFVSVINSKGQKIAAFSALEKVPEEEVSLPANNLMVTLGNTIYYKTDIAYQGMPMGSLTVGYSLLQTQAAINALKRTTLYFCIALFASGVVLSFVISNMIMANVRKLDNAVKAISSGDENVFVEVTGNDEIGKLAKAFNHMLHRLDKSRKDLVRYSEQLKKQNEELNSFSYVVSHDLKAPLRAIFKLSEWIEEDLGSNIPADTKKNMQILRGRVFRLEALINGLLEYSKVGRMNLPVEKVDLRMMLKEIIDLLNPPPHIAVTIHGKMPVFETKKLPLQQVFMNLLSNAVKYNDKSEGRIDLSVSEIGHYYRFTVEDNGMGIAPKYHEKVFQIFQTLQSRDQVEGTGVGLSIIKKSVEDMGGTVLLESEEAKGAKFIFTWPKFETVNQH</sequence>
<keyword evidence="5" id="KW-0808">Transferase</keyword>
<evidence type="ECO:0000313" key="10">
    <source>
        <dbReference type="EMBL" id="MBT1696756.1"/>
    </source>
</evidence>
<dbReference type="InterPro" id="IPR003661">
    <property type="entry name" value="HisK_dim/P_dom"/>
</dbReference>
<dbReference type="InterPro" id="IPR003660">
    <property type="entry name" value="HAMP_dom"/>
</dbReference>
<dbReference type="PANTHER" id="PTHR42878">
    <property type="entry name" value="TWO-COMPONENT HISTIDINE KINASE"/>
    <property type="match status" value="1"/>
</dbReference>
<keyword evidence="4" id="KW-0597">Phosphoprotein</keyword>
<keyword evidence="7" id="KW-0812">Transmembrane</keyword>
<dbReference type="SUPFAM" id="SSF47384">
    <property type="entry name" value="Homodimeric domain of signal transducing histidine kinase"/>
    <property type="match status" value="1"/>
</dbReference>
<feature type="transmembrane region" description="Helical" evidence="7">
    <location>
        <begin position="12"/>
        <end position="33"/>
    </location>
</feature>
<evidence type="ECO:0000259" key="8">
    <source>
        <dbReference type="PROSITE" id="PS50109"/>
    </source>
</evidence>
<evidence type="ECO:0000256" key="3">
    <source>
        <dbReference type="ARBA" id="ARBA00012438"/>
    </source>
</evidence>
<evidence type="ECO:0000256" key="5">
    <source>
        <dbReference type="ARBA" id="ARBA00022679"/>
    </source>
</evidence>
<dbReference type="PRINTS" id="PR00344">
    <property type="entry name" value="BCTRLSENSOR"/>
</dbReference>
<dbReference type="InterPro" id="IPR036890">
    <property type="entry name" value="HATPase_C_sf"/>
</dbReference>
<dbReference type="AlphaFoldDB" id="A0AAP2GI56"/>
<keyword evidence="7" id="KW-1133">Transmembrane helix</keyword>